<keyword evidence="2" id="KW-1003">Cell membrane</keyword>
<evidence type="ECO:0000313" key="8">
    <source>
        <dbReference type="Proteomes" id="UP001319045"/>
    </source>
</evidence>
<sequence length="185" mass="20648">MAILVVGYTPGPANIYALSMSIRHGKRRVLNMWLGLLVGFSTAIFILALLTHLLGTVLGSYIGYVKYLGAAYIMWLGWKIYHTSGQTKKDNRDCTFWSGFIVQMTNAKILLFDLTCFSSFVLPYSNRLFDLLVVSAMLLIAGPGANLVYVYIGTYLNHFFSKYSKQSDIVMSLALALCAIYIVLN</sequence>
<comment type="subcellular location">
    <subcellularLocation>
        <location evidence="1">Cell membrane</location>
        <topology evidence="1">Multi-pass membrane protein</topology>
    </subcellularLocation>
</comment>
<gene>
    <name evidence="7" type="primary">eamB</name>
    <name evidence="7" type="ORF">prwr041_23160</name>
</gene>
<evidence type="ECO:0000256" key="4">
    <source>
        <dbReference type="ARBA" id="ARBA00022989"/>
    </source>
</evidence>
<evidence type="ECO:0000313" key="7">
    <source>
        <dbReference type="EMBL" id="BCS86423.1"/>
    </source>
</evidence>
<dbReference type="PANTHER" id="PTHR30086:SF20">
    <property type="entry name" value="ARGININE EXPORTER PROTEIN ARGO-RELATED"/>
    <property type="match status" value="1"/>
</dbReference>
<feature type="transmembrane region" description="Helical" evidence="6">
    <location>
        <begin position="132"/>
        <end position="156"/>
    </location>
</feature>
<keyword evidence="4 6" id="KW-1133">Transmembrane helix</keyword>
<organism evidence="7 8">
    <name type="scientific">Prevotella herbatica</name>
    <dbReference type="NCBI Taxonomy" id="2801997"/>
    <lineage>
        <taxon>Bacteria</taxon>
        <taxon>Pseudomonadati</taxon>
        <taxon>Bacteroidota</taxon>
        <taxon>Bacteroidia</taxon>
        <taxon>Bacteroidales</taxon>
        <taxon>Prevotellaceae</taxon>
        <taxon>Prevotella</taxon>
    </lineage>
</organism>
<evidence type="ECO:0000256" key="6">
    <source>
        <dbReference type="SAM" id="Phobius"/>
    </source>
</evidence>
<accession>A0ABN6EKH6</accession>
<protein>
    <submittedName>
        <fullName evidence="7">Cysteine/O-acetylserine efflux protein</fullName>
    </submittedName>
</protein>
<keyword evidence="5 6" id="KW-0472">Membrane</keyword>
<evidence type="ECO:0000256" key="5">
    <source>
        <dbReference type="ARBA" id="ARBA00023136"/>
    </source>
</evidence>
<dbReference type="PANTHER" id="PTHR30086">
    <property type="entry name" value="ARGININE EXPORTER PROTEIN ARGO"/>
    <property type="match status" value="1"/>
</dbReference>
<reference evidence="7 8" key="1">
    <citation type="journal article" date="2022" name="Int. J. Syst. Evol. Microbiol.">
        <title>Prevotella herbatica sp. nov., a plant polysaccharide-decomposing anaerobic bacterium isolated from a methanogenic reactor.</title>
        <authorList>
            <person name="Uek A."/>
            <person name="Tonouchi A."/>
            <person name="Kaku N."/>
            <person name="Ueki K."/>
        </authorList>
    </citation>
    <scope>NUCLEOTIDE SEQUENCE [LARGE SCALE GENOMIC DNA]</scope>
    <source>
        <strain evidence="7 8">WR041</strain>
    </source>
</reference>
<dbReference type="Pfam" id="PF01810">
    <property type="entry name" value="LysE"/>
    <property type="match status" value="1"/>
</dbReference>
<proteinExistence type="predicted"/>
<evidence type="ECO:0000256" key="3">
    <source>
        <dbReference type="ARBA" id="ARBA00022692"/>
    </source>
</evidence>
<dbReference type="EMBL" id="AP024484">
    <property type="protein sequence ID" value="BCS86423.1"/>
    <property type="molecule type" value="Genomic_DNA"/>
</dbReference>
<feature type="transmembrane region" description="Helical" evidence="6">
    <location>
        <begin position="94"/>
        <end position="112"/>
    </location>
</feature>
<keyword evidence="8" id="KW-1185">Reference proteome</keyword>
<feature type="transmembrane region" description="Helical" evidence="6">
    <location>
        <begin position="168"/>
        <end position="184"/>
    </location>
</feature>
<feature type="transmembrane region" description="Helical" evidence="6">
    <location>
        <begin position="30"/>
        <end position="55"/>
    </location>
</feature>
<dbReference type="InterPro" id="IPR001123">
    <property type="entry name" value="LeuE-type"/>
</dbReference>
<evidence type="ECO:0000256" key="2">
    <source>
        <dbReference type="ARBA" id="ARBA00022475"/>
    </source>
</evidence>
<dbReference type="Proteomes" id="UP001319045">
    <property type="component" value="Chromosome"/>
</dbReference>
<name>A0ABN6EKH6_9BACT</name>
<feature type="transmembrane region" description="Helical" evidence="6">
    <location>
        <begin position="61"/>
        <end position="82"/>
    </location>
</feature>
<keyword evidence="3 6" id="KW-0812">Transmembrane</keyword>
<evidence type="ECO:0000256" key="1">
    <source>
        <dbReference type="ARBA" id="ARBA00004651"/>
    </source>
</evidence>